<feature type="region of interest" description="Disordered" evidence="1">
    <location>
        <begin position="1"/>
        <end position="20"/>
    </location>
</feature>
<feature type="transmembrane region" description="Helical" evidence="2">
    <location>
        <begin position="157"/>
        <end position="177"/>
    </location>
</feature>
<keyword evidence="2" id="KW-0472">Membrane</keyword>
<sequence>MSMSDPTRSPGAETPGPDGDVLDVDRLQAELLEETRPPHAGPISQVAAALVALATGVAGALGSLALGLGRLTQPGPGLWPFAISVVIVVLSVTLVVTGRGLEDTERFSKSSLLTVIALVTLVALAALLPVIGFEIPSLLLVFVWLRWLGRESWRSSIVISIGTVAAFYALFVLLLQIPLPRLI</sequence>
<evidence type="ECO:0000313" key="4">
    <source>
        <dbReference type="EMBL" id="GAA3546558.1"/>
    </source>
</evidence>
<dbReference type="Pfam" id="PF07331">
    <property type="entry name" value="TctB"/>
    <property type="match status" value="1"/>
</dbReference>
<organism evidence="4 5">
    <name type="scientific">Nonomuraea rosea</name>
    <dbReference type="NCBI Taxonomy" id="638574"/>
    <lineage>
        <taxon>Bacteria</taxon>
        <taxon>Bacillati</taxon>
        <taxon>Actinomycetota</taxon>
        <taxon>Actinomycetes</taxon>
        <taxon>Streptosporangiales</taxon>
        <taxon>Streptosporangiaceae</taxon>
        <taxon>Nonomuraea</taxon>
    </lineage>
</organism>
<name>A0ABP6W7C1_9ACTN</name>
<dbReference type="InterPro" id="IPR009936">
    <property type="entry name" value="DUF1468"/>
</dbReference>
<proteinExistence type="predicted"/>
<comment type="caution">
    <text evidence="4">The sequence shown here is derived from an EMBL/GenBank/DDBJ whole genome shotgun (WGS) entry which is preliminary data.</text>
</comment>
<keyword evidence="2" id="KW-0812">Transmembrane</keyword>
<dbReference type="EMBL" id="BAABDQ010000005">
    <property type="protein sequence ID" value="GAA3546558.1"/>
    <property type="molecule type" value="Genomic_DNA"/>
</dbReference>
<dbReference type="Proteomes" id="UP001500630">
    <property type="component" value="Unassembled WGS sequence"/>
</dbReference>
<gene>
    <name evidence="4" type="ORF">GCM10022419_028390</name>
</gene>
<feature type="transmembrane region" description="Helical" evidence="2">
    <location>
        <begin position="46"/>
        <end position="66"/>
    </location>
</feature>
<evidence type="ECO:0000256" key="1">
    <source>
        <dbReference type="SAM" id="MobiDB-lite"/>
    </source>
</evidence>
<feature type="transmembrane region" description="Helical" evidence="2">
    <location>
        <begin position="112"/>
        <end position="145"/>
    </location>
</feature>
<keyword evidence="2" id="KW-1133">Transmembrane helix</keyword>
<feature type="transmembrane region" description="Helical" evidence="2">
    <location>
        <begin position="78"/>
        <end position="100"/>
    </location>
</feature>
<keyword evidence="5" id="KW-1185">Reference proteome</keyword>
<accession>A0ABP6W7C1</accession>
<evidence type="ECO:0000313" key="5">
    <source>
        <dbReference type="Proteomes" id="UP001500630"/>
    </source>
</evidence>
<reference evidence="5" key="1">
    <citation type="journal article" date="2019" name="Int. J. Syst. Evol. Microbiol.">
        <title>The Global Catalogue of Microorganisms (GCM) 10K type strain sequencing project: providing services to taxonomists for standard genome sequencing and annotation.</title>
        <authorList>
            <consortium name="The Broad Institute Genomics Platform"/>
            <consortium name="The Broad Institute Genome Sequencing Center for Infectious Disease"/>
            <person name="Wu L."/>
            <person name="Ma J."/>
        </authorList>
    </citation>
    <scope>NUCLEOTIDE SEQUENCE [LARGE SCALE GENOMIC DNA]</scope>
    <source>
        <strain evidence="5">JCM 17326</strain>
    </source>
</reference>
<evidence type="ECO:0000259" key="3">
    <source>
        <dbReference type="Pfam" id="PF07331"/>
    </source>
</evidence>
<evidence type="ECO:0000256" key="2">
    <source>
        <dbReference type="SAM" id="Phobius"/>
    </source>
</evidence>
<feature type="domain" description="DUF1468" evidence="3">
    <location>
        <begin position="47"/>
        <end position="180"/>
    </location>
</feature>
<dbReference type="RefSeq" id="WP_345561830.1">
    <property type="nucleotide sequence ID" value="NZ_BAABDQ010000005.1"/>
</dbReference>
<protein>
    <submittedName>
        <fullName evidence="4">Tripartite tricarboxylate transporter TctB family protein</fullName>
    </submittedName>
</protein>